<dbReference type="Proteomes" id="UP000681340">
    <property type="component" value="Unassembled WGS sequence"/>
</dbReference>
<gene>
    <name evidence="2" type="ORF">Aau02nite_92400</name>
</gene>
<organism evidence="2 3">
    <name type="scientific">Actinoplanes auranticolor</name>
    <dbReference type="NCBI Taxonomy" id="47988"/>
    <lineage>
        <taxon>Bacteria</taxon>
        <taxon>Bacillati</taxon>
        <taxon>Actinomycetota</taxon>
        <taxon>Actinomycetes</taxon>
        <taxon>Micromonosporales</taxon>
        <taxon>Micromonosporaceae</taxon>
        <taxon>Actinoplanes</taxon>
    </lineage>
</organism>
<protein>
    <submittedName>
        <fullName evidence="2">Uncharacterized protein</fullName>
    </submittedName>
</protein>
<sequence>MTSDELMNLIGHLVEAYQNSTAHRVAASCETDYDESGVQLAHQQQWDEIAAHRLREVERAVGTVFPAQATVEGFMPVRALPDGKVELRAIDTASRAIAVLFTGTEALNLGGRLTACGAVALDRIGFKPETELRPVSGSPVSGTPVSDGPVSDAPAFAGPAIGTAPVRPPVVPGPPTPAHRR</sequence>
<dbReference type="AlphaFoldDB" id="A0A919T055"/>
<feature type="compositionally biased region" description="Pro residues" evidence="1">
    <location>
        <begin position="166"/>
        <end position="181"/>
    </location>
</feature>
<comment type="caution">
    <text evidence="2">The sequence shown here is derived from an EMBL/GenBank/DDBJ whole genome shotgun (WGS) entry which is preliminary data.</text>
</comment>
<reference evidence="2" key="1">
    <citation type="submission" date="2021-03" db="EMBL/GenBank/DDBJ databases">
        <title>Whole genome shotgun sequence of Actinoplanes auranticolor NBRC 12245.</title>
        <authorList>
            <person name="Komaki H."/>
            <person name="Tamura T."/>
        </authorList>
    </citation>
    <scope>NUCLEOTIDE SEQUENCE</scope>
    <source>
        <strain evidence="2">NBRC 12245</strain>
    </source>
</reference>
<name>A0A919T055_9ACTN</name>
<dbReference type="RefSeq" id="WP_212995014.1">
    <property type="nucleotide sequence ID" value="NZ_BAABEA010000042.1"/>
</dbReference>
<keyword evidence="3" id="KW-1185">Reference proteome</keyword>
<proteinExistence type="predicted"/>
<feature type="compositionally biased region" description="Low complexity" evidence="1">
    <location>
        <begin position="134"/>
        <end position="151"/>
    </location>
</feature>
<feature type="region of interest" description="Disordered" evidence="1">
    <location>
        <begin position="131"/>
        <end position="181"/>
    </location>
</feature>
<dbReference type="EMBL" id="BOQL01000130">
    <property type="protein sequence ID" value="GIM80899.1"/>
    <property type="molecule type" value="Genomic_DNA"/>
</dbReference>
<evidence type="ECO:0000256" key="1">
    <source>
        <dbReference type="SAM" id="MobiDB-lite"/>
    </source>
</evidence>
<evidence type="ECO:0000313" key="3">
    <source>
        <dbReference type="Proteomes" id="UP000681340"/>
    </source>
</evidence>
<evidence type="ECO:0000313" key="2">
    <source>
        <dbReference type="EMBL" id="GIM80899.1"/>
    </source>
</evidence>
<accession>A0A919T055</accession>